<name>A0AAV5SWC6_9BILA</name>
<evidence type="ECO:0000256" key="2">
    <source>
        <dbReference type="SAM" id="MobiDB-lite"/>
    </source>
</evidence>
<dbReference type="PROSITE" id="PS00028">
    <property type="entry name" value="ZINC_FINGER_C2H2_1"/>
    <property type="match status" value="1"/>
</dbReference>
<dbReference type="PROSITE" id="PS50157">
    <property type="entry name" value="ZINC_FINGER_C2H2_2"/>
    <property type="match status" value="1"/>
</dbReference>
<dbReference type="EMBL" id="BTSX01000002">
    <property type="protein sequence ID" value="GMS84549.1"/>
    <property type="molecule type" value="Genomic_DNA"/>
</dbReference>
<dbReference type="Proteomes" id="UP001432027">
    <property type="component" value="Unassembled WGS sequence"/>
</dbReference>
<feature type="region of interest" description="Disordered" evidence="2">
    <location>
        <begin position="1"/>
        <end position="24"/>
    </location>
</feature>
<dbReference type="InterPro" id="IPR052797">
    <property type="entry name" value="RegFact_GeneExpr_CellDeath"/>
</dbReference>
<evidence type="ECO:0000259" key="3">
    <source>
        <dbReference type="PROSITE" id="PS50157"/>
    </source>
</evidence>
<keyword evidence="5" id="KW-1185">Reference proteome</keyword>
<keyword evidence="1" id="KW-0479">Metal-binding</keyword>
<keyword evidence="1" id="KW-0862">Zinc</keyword>
<feature type="domain" description="C2H2-type" evidence="3">
    <location>
        <begin position="130"/>
        <end position="158"/>
    </location>
</feature>
<dbReference type="PANTHER" id="PTHR33936:SF1">
    <property type="entry name" value="PROTEIN CBG06911"/>
    <property type="match status" value="1"/>
</dbReference>
<evidence type="ECO:0000313" key="5">
    <source>
        <dbReference type="Proteomes" id="UP001432027"/>
    </source>
</evidence>
<sequence>QMEPQRAVYRQRAPYSPYQNQNPVDTIGKKKYMINAPRPGYPRANDFHGVATLIELKKSRINPKRSMLEDFPVLQSRNFRRVIKIIPRTVSDSTLSTVSVDDDIGAVQEVNTKGDGIMAELVKRKMSFGVSCSECSHPFHSRIQLCQHISTAHGIPAPVIQKIFKDDRSFRGWLERLKETNSVDFVHSSGSRNYRGREQKISYLQCSRSGDQKIIPSRNVKRPRGTTKCGKTCLAYLKVTQSLHHGRTFGPLKVEGCLQHSGHSIDAERILLTPEEQGAIQQLNERTNRNDPIDITMARAILYPCARFRLITDEQLLRILPKWIFEISDEEEREGAWTGNELEKEGEEEERVEDLRQSNTMNDPFQGLDQQILELEEDDDCIVSVV</sequence>
<proteinExistence type="predicted"/>
<dbReference type="GO" id="GO:0008270">
    <property type="term" value="F:zinc ion binding"/>
    <property type="evidence" value="ECO:0007669"/>
    <property type="project" value="UniProtKB-KW"/>
</dbReference>
<feature type="region of interest" description="Disordered" evidence="2">
    <location>
        <begin position="334"/>
        <end position="364"/>
    </location>
</feature>
<gene>
    <name evidence="4" type="ORF">PENTCL1PPCAC_6724</name>
</gene>
<evidence type="ECO:0000256" key="1">
    <source>
        <dbReference type="PROSITE-ProRule" id="PRU00042"/>
    </source>
</evidence>
<evidence type="ECO:0000313" key="4">
    <source>
        <dbReference type="EMBL" id="GMS84549.1"/>
    </source>
</evidence>
<organism evidence="4 5">
    <name type="scientific">Pristionchus entomophagus</name>
    <dbReference type="NCBI Taxonomy" id="358040"/>
    <lineage>
        <taxon>Eukaryota</taxon>
        <taxon>Metazoa</taxon>
        <taxon>Ecdysozoa</taxon>
        <taxon>Nematoda</taxon>
        <taxon>Chromadorea</taxon>
        <taxon>Rhabditida</taxon>
        <taxon>Rhabditina</taxon>
        <taxon>Diplogasteromorpha</taxon>
        <taxon>Diplogasteroidea</taxon>
        <taxon>Neodiplogasteridae</taxon>
        <taxon>Pristionchus</taxon>
    </lineage>
</organism>
<comment type="caution">
    <text evidence="4">The sequence shown here is derived from an EMBL/GenBank/DDBJ whole genome shotgun (WGS) entry which is preliminary data.</text>
</comment>
<dbReference type="AlphaFoldDB" id="A0AAV5SWC6"/>
<protein>
    <recommendedName>
        <fullName evidence="3">C2H2-type domain-containing protein</fullName>
    </recommendedName>
</protein>
<accession>A0AAV5SWC6</accession>
<feature type="non-terminal residue" evidence="4">
    <location>
        <position position="1"/>
    </location>
</feature>
<keyword evidence="1" id="KW-0863">Zinc-finger</keyword>
<dbReference type="PANTHER" id="PTHR33936">
    <property type="entry name" value="PROTEIN CBG17840"/>
    <property type="match status" value="1"/>
</dbReference>
<dbReference type="InterPro" id="IPR013087">
    <property type="entry name" value="Znf_C2H2_type"/>
</dbReference>
<reference evidence="4" key="1">
    <citation type="submission" date="2023-10" db="EMBL/GenBank/DDBJ databases">
        <title>Genome assembly of Pristionchus species.</title>
        <authorList>
            <person name="Yoshida K."/>
            <person name="Sommer R.J."/>
        </authorList>
    </citation>
    <scope>NUCLEOTIDE SEQUENCE</scope>
    <source>
        <strain evidence="4">RS0144</strain>
    </source>
</reference>